<feature type="non-terminal residue" evidence="2">
    <location>
        <position position="440"/>
    </location>
</feature>
<accession>A0ABP0KDN7</accession>
<feature type="compositionally biased region" description="Basic residues" evidence="1">
    <location>
        <begin position="408"/>
        <end position="423"/>
    </location>
</feature>
<gene>
    <name evidence="2" type="ORF">SCF082_LOCUS16793</name>
</gene>
<feature type="compositionally biased region" description="Basic and acidic residues" evidence="1">
    <location>
        <begin position="396"/>
        <end position="406"/>
    </location>
</feature>
<comment type="caution">
    <text evidence="2">The sequence shown here is derived from an EMBL/GenBank/DDBJ whole genome shotgun (WGS) entry which is preliminary data.</text>
</comment>
<dbReference type="EMBL" id="CAXAMM010011008">
    <property type="protein sequence ID" value="CAK9024803.1"/>
    <property type="molecule type" value="Genomic_DNA"/>
</dbReference>
<sequence>MAIVEALVGDELHVSKPMRFKVSVIGQKLYDPLAKYAKKWGPTIMAHEDKEVVHLNARDRQVITESDLEQNFEVCKEMIYGCMELSLANPPRPDGKMAEIPKLCDFEAQQALMPPPQLQAPVEDVESLAVEYDDEPIILSVNLVESVDRRPLQECKSEVDHEEDTPADPLVATVATSMQCSGQAASSGQSGARAGAGSAAACSESAVVISDSPLIPADWTDSQVPDSPVHVCVDGAADWTDSQVPDDPPAGGPVEGNPASDMPTEPLKKKCKSIPAERSELIPNPPSLPEHVEKLVGPVPSESVGTNVRSQRELKKQLDEEAKEKAEEKKQNIEKKKKEAVAKALEKAQKKLEKAQAKAAALDKKEQAASTTRKRLRRQLDCEFKGAADSSVQVSPEKKPEVELKGPKTPKVKLSPKAKKFATQKRADKSQEGLEILRAA</sequence>
<name>A0ABP0KDN7_9DINO</name>
<evidence type="ECO:0000256" key="1">
    <source>
        <dbReference type="SAM" id="MobiDB-lite"/>
    </source>
</evidence>
<organism evidence="2 3">
    <name type="scientific">Durusdinium trenchii</name>
    <dbReference type="NCBI Taxonomy" id="1381693"/>
    <lineage>
        <taxon>Eukaryota</taxon>
        <taxon>Sar</taxon>
        <taxon>Alveolata</taxon>
        <taxon>Dinophyceae</taxon>
        <taxon>Suessiales</taxon>
        <taxon>Symbiodiniaceae</taxon>
        <taxon>Durusdinium</taxon>
    </lineage>
</organism>
<feature type="region of interest" description="Disordered" evidence="1">
    <location>
        <begin position="387"/>
        <end position="440"/>
    </location>
</feature>
<evidence type="ECO:0000313" key="2">
    <source>
        <dbReference type="EMBL" id="CAK9024803.1"/>
    </source>
</evidence>
<feature type="region of interest" description="Disordered" evidence="1">
    <location>
        <begin position="238"/>
        <end position="338"/>
    </location>
</feature>
<reference evidence="2 3" key="1">
    <citation type="submission" date="2024-02" db="EMBL/GenBank/DDBJ databases">
        <authorList>
            <person name="Chen Y."/>
            <person name="Shah S."/>
            <person name="Dougan E. K."/>
            <person name="Thang M."/>
            <person name="Chan C."/>
        </authorList>
    </citation>
    <scope>NUCLEOTIDE SEQUENCE [LARGE SCALE GENOMIC DNA]</scope>
</reference>
<feature type="compositionally biased region" description="Basic and acidic residues" evidence="1">
    <location>
        <begin position="310"/>
        <end position="338"/>
    </location>
</feature>
<protein>
    <submittedName>
        <fullName evidence="2">Uncharacterized protein</fullName>
    </submittedName>
</protein>
<keyword evidence="3" id="KW-1185">Reference proteome</keyword>
<evidence type="ECO:0000313" key="3">
    <source>
        <dbReference type="Proteomes" id="UP001642464"/>
    </source>
</evidence>
<proteinExistence type="predicted"/>
<dbReference type="Proteomes" id="UP001642464">
    <property type="component" value="Unassembled WGS sequence"/>
</dbReference>